<dbReference type="Proteomes" id="UP001595868">
    <property type="component" value="Unassembled WGS sequence"/>
</dbReference>
<organism evidence="1 2">
    <name type="scientific">Micromonospora zhanjiangensis</name>
    <dbReference type="NCBI Taxonomy" id="1522057"/>
    <lineage>
        <taxon>Bacteria</taxon>
        <taxon>Bacillati</taxon>
        <taxon>Actinomycetota</taxon>
        <taxon>Actinomycetes</taxon>
        <taxon>Micromonosporales</taxon>
        <taxon>Micromonosporaceae</taxon>
        <taxon>Micromonospora</taxon>
    </lineage>
</organism>
<reference evidence="2" key="1">
    <citation type="journal article" date="2019" name="Int. J. Syst. Evol. Microbiol.">
        <title>The Global Catalogue of Microorganisms (GCM) 10K type strain sequencing project: providing services to taxonomists for standard genome sequencing and annotation.</title>
        <authorList>
            <consortium name="The Broad Institute Genomics Platform"/>
            <consortium name="The Broad Institute Genome Sequencing Center for Infectious Disease"/>
            <person name="Wu L."/>
            <person name="Ma J."/>
        </authorList>
    </citation>
    <scope>NUCLEOTIDE SEQUENCE [LARGE SCALE GENOMIC DNA]</scope>
    <source>
        <strain evidence="2">2902at01</strain>
    </source>
</reference>
<dbReference type="RefSeq" id="WP_377542707.1">
    <property type="nucleotide sequence ID" value="NZ_JBHSBN010000003.1"/>
</dbReference>
<protein>
    <submittedName>
        <fullName evidence="1">Uncharacterized protein</fullName>
    </submittedName>
</protein>
<evidence type="ECO:0000313" key="2">
    <source>
        <dbReference type="Proteomes" id="UP001595868"/>
    </source>
</evidence>
<gene>
    <name evidence="1" type="ORF">ACFOX0_06425</name>
</gene>
<comment type="caution">
    <text evidence="1">The sequence shown here is derived from an EMBL/GenBank/DDBJ whole genome shotgun (WGS) entry which is preliminary data.</text>
</comment>
<evidence type="ECO:0000313" key="1">
    <source>
        <dbReference type="EMBL" id="MFC4105572.1"/>
    </source>
</evidence>
<proteinExistence type="predicted"/>
<dbReference type="EMBL" id="JBHSBN010000003">
    <property type="protein sequence ID" value="MFC4105572.1"/>
    <property type="molecule type" value="Genomic_DNA"/>
</dbReference>
<sequence length="83" mass="9320">MKIANYKYQSDFARRYFQQGFTEGKAEGEAKGQAMALLTVLAARDRTVSDAARQRITECTDPDQFETWIRRAATAISVAEILA</sequence>
<accession>A0ABV8KI37</accession>
<keyword evidence="2" id="KW-1185">Reference proteome</keyword>
<name>A0ABV8KI37_9ACTN</name>